<name>X1SVR7_9ZZZZ</name>
<gene>
    <name evidence="3" type="ORF">S12H4_12292</name>
</gene>
<dbReference type="AlphaFoldDB" id="X1SVR7"/>
<dbReference type="GO" id="GO:0003700">
    <property type="term" value="F:DNA-binding transcription factor activity"/>
    <property type="evidence" value="ECO:0007669"/>
    <property type="project" value="TreeGrafter"/>
</dbReference>
<dbReference type="PANTHER" id="PTHR46797">
    <property type="entry name" value="HTH-TYPE TRANSCRIPTIONAL REGULATOR"/>
    <property type="match status" value="1"/>
</dbReference>
<dbReference type="GO" id="GO:0005829">
    <property type="term" value="C:cytosol"/>
    <property type="evidence" value="ECO:0007669"/>
    <property type="project" value="TreeGrafter"/>
</dbReference>
<comment type="caution">
    <text evidence="3">The sequence shown here is derived from an EMBL/GenBank/DDBJ whole genome shotgun (WGS) entry which is preliminary data.</text>
</comment>
<feature type="domain" description="HTH cro/C1-type" evidence="2">
    <location>
        <begin position="9"/>
        <end position="64"/>
    </location>
</feature>
<dbReference type="SMART" id="SM00530">
    <property type="entry name" value="HTH_XRE"/>
    <property type="match status" value="1"/>
</dbReference>
<dbReference type="CDD" id="cd00093">
    <property type="entry name" value="HTH_XRE"/>
    <property type="match status" value="1"/>
</dbReference>
<dbReference type="InterPro" id="IPR010982">
    <property type="entry name" value="Lambda_DNA-bd_dom_sf"/>
</dbReference>
<dbReference type="InterPro" id="IPR050807">
    <property type="entry name" value="TransReg_Diox_bact_type"/>
</dbReference>
<dbReference type="EMBL" id="BARW01005784">
    <property type="protein sequence ID" value="GAI83231.1"/>
    <property type="molecule type" value="Genomic_DNA"/>
</dbReference>
<evidence type="ECO:0000259" key="2">
    <source>
        <dbReference type="PROSITE" id="PS50943"/>
    </source>
</evidence>
<dbReference type="Pfam" id="PF01381">
    <property type="entry name" value="HTH_3"/>
    <property type="match status" value="1"/>
</dbReference>
<reference evidence="3" key="1">
    <citation type="journal article" date="2014" name="Front. Microbiol.">
        <title>High frequency of phylogenetically diverse reductive dehalogenase-homologous genes in deep subseafloor sedimentary metagenomes.</title>
        <authorList>
            <person name="Kawai M."/>
            <person name="Futagami T."/>
            <person name="Toyoda A."/>
            <person name="Takaki Y."/>
            <person name="Nishi S."/>
            <person name="Hori S."/>
            <person name="Arai W."/>
            <person name="Tsubouchi T."/>
            <person name="Morono Y."/>
            <person name="Uchiyama I."/>
            <person name="Ito T."/>
            <person name="Fujiyama A."/>
            <person name="Inagaki F."/>
            <person name="Takami H."/>
        </authorList>
    </citation>
    <scope>NUCLEOTIDE SEQUENCE</scope>
    <source>
        <strain evidence="3">Expedition CK06-06</strain>
    </source>
</reference>
<dbReference type="SUPFAM" id="SSF47413">
    <property type="entry name" value="lambda repressor-like DNA-binding domains"/>
    <property type="match status" value="1"/>
</dbReference>
<accession>X1SVR7</accession>
<dbReference type="PROSITE" id="PS50943">
    <property type="entry name" value="HTH_CROC1"/>
    <property type="match status" value="1"/>
</dbReference>
<dbReference type="InterPro" id="IPR001387">
    <property type="entry name" value="Cro/C1-type_HTH"/>
</dbReference>
<dbReference type="GO" id="GO:0003677">
    <property type="term" value="F:DNA binding"/>
    <property type="evidence" value="ECO:0007669"/>
    <property type="project" value="UniProtKB-KW"/>
</dbReference>
<proteinExistence type="predicted"/>
<dbReference type="PANTHER" id="PTHR46797:SF1">
    <property type="entry name" value="METHYLPHOSPHONATE SYNTHASE"/>
    <property type="match status" value="1"/>
</dbReference>
<protein>
    <recommendedName>
        <fullName evidence="2">HTH cro/C1-type domain-containing protein</fullName>
    </recommendedName>
</protein>
<dbReference type="Gene3D" id="1.10.260.40">
    <property type="entry name" value="lambda repressor-like DNA-binding domains"/>
    <property type="match status" value="1"/>
</dbReference>
<keyword evidence="1" id="KW-0238">DNA-binding</keyword>
<evidence type="ECO:0000313" key="3">
    <source>
        <dbReference type="EMBL" id="GAI83231.1"/>
    </source>
</evidence>
<sequence length="97" mass="10994">EREIVAKNLRQYRQVKGMLQKDLAAKVGLSKDTISKIETGKQHNIGMKFLVSICRELNISIEELFLENPGKLRIEIVASEKGIKALKEIAKQFKIVS</sequence>
<evidence type="ECO:0000256" key="1">
    <source>
        <dbReference type="ARBA" id="ARBA00023125"/>
    </source>
</evidence>
<organism evidence="3">
    <name type="scientific">marine sediment metagenome</name>
    <dbReference type="NCBI Taxonomy" id="412755"/>
    <lineage>
        <taxon>unclassified sequences</taxon>
        <taxon>metagenomes</taxon>
        <taxon>ecological metagenomes</taxon>
    </lineage>
</organism>
<feature type="non-terminal residue" evidence="3">
    <location>
        <position position="1"/>
    </location>
</feature>